<accession>A0ABW4ZWI1</accession>
<protein>
    <submittedName>
        <fullName evidence="2">Formylglycine-generating enzyme family protein</fullName>
    </submittedName>
</protein>
<evidence type="ECO:0000313" key="2">
    <source>
        <dbReference type="EMBL" id="MFD2169971.1"/>
    </source>
</evidence>
<comment type="caution">
    <text evidence="2">The sequence shown here is derived from an EMBL/GenBank/DDBJ whole genome shotgun (WGS) entry which is preliminary data.</text>
</comment>
<evidence type="ECO:0000313" key="3">
    <source>
        <dbReference type="Proteomes" id="UP001597343"/>
    </source>
</evidence>
<sequence length="257" mass="29181">MLIDFQWITIPAGAARVGSTLDEVERAVADWADHLLEEAYETEFRSWLLKETPQHLVQLASFAISDTPITNRMYAQFVEQTGAKRPESLTRAQVESEIDHPVWGVSLEDARQFCRWLSDRLGCSISLPTEAQWERAARGDTGREYPWGDGWSKERCNSIEAKVENTTPVRRYEEGRSLFGLYDMGGNVEEWVDSPYQVYPGGQVVVDDLYEALGPDYPILKGGSFARGGDLCRVARRHGPFPEPVFRFTGFRVVREV</sequence>
<dbReference type="SUPFAM" id="SSF56436">
    <property type="entry name" value="C-type lectin-like"/>
    <property type="match status" value="1"/>
</dbReference>
<dbReference type="EMBL" id="JBHUIO010000005">
    <property type="protein sequence ID" value="MFD2169971.1"/>
    <property type="molecule type" value="Genomic_DNA"/>
</dbReference>
<feature type="domain" description="Sulfatase-modifying factor enzyme-like" evidence="1">
    <location>
        <begin position="7"/>
        <end position="255"/>
    </location>
</feature>
<dbReference type="InterPro" id="IPR005532">
    <property type="entry name" value="SUMF_dom"/>
</dbReference>
<dbReference type="InterPro" id="IPR051043">
    <property type="entry name" value="Sulfatase_Mod_Factor_Kinase"/>
</dbReference>
<organism evidence="2 3">
    <name type="scientific">Tumebacillus lipolyticus</name>
    <dbReference type="NCBI Taxonomy" id="1280370"/>
    <lineage>
        <taxon>Bacteria</taxon>
        <taxon>Bacillati</taxon>
        <taxon>Bacillota</taxon>
        <taxon>Bacilli</taxon>
        <taxon>Bacillales</taxon>
        <taxon>Alicyclobacillaceae</taxon>
        <taxon>Tumebacillus</taxon>
    </lineage>
</organism>
<evidence type="ECO:0000259" key="1">
    <source>
        <dbReference type="Pfam" id="PF03781"/>
    </source>
</evidence>
<gene>
    <name evidence="2" type="ORF">ACFSOY_08180</name>
</gene>
<keyword evidence="3" id="KW-1185">Reference proteome</keyword>
<dbReference type="RefSeq" id="WP_386045535.1">
    <property type="nucleotide sequence ID" value="NZ_JBHUIO010000005.1"/>
</dbReference>
<name>A0ABW4ZWI1_9BACL</name>
<dbReference type="InterPro" id="IPR016187">
    <property type="entry name" value="CTDL_fold"/>
</dbReference>
<dbReference type="Proteomes" id="UP001597343">
    <property type="component" value="Unassembled WGS sequence"/>
</dbReference>
<dbReference type="InterPro" id="IPR042095">
    <property type="entry name" value="SUMF_sf"/>
</dbReference>
<reference evidence="3" key="1">
    <citation type="journal article" date="2019" name="Int. J. Syst. Evol. Microbiol.">
        <title>The Global Catalogue of Microorganisms (GCM) 10K type strain sequencing project: providing services to taxonomists for standard genome sequencing and annotation.</title>
        <authorList>
            <consortium name="The Broad Institute Genomics Platform"/>
            <consortium name="The Broad Institute Genome Sequencing Center for Infectious Disease"/>
            <person name="Wu L."/>
            <person name="Ma J."/>
        </authorList>
    </citation>
    <scope>NUCLEOTIDE SEQUENCE [LARGE SCALE GENOMIC DNA]</scope>
    <source>
        <strain evidence="3">CGMCC 1.13574</strain>
    </source>
</reference>
<dbReference type="PANTHER" id="PTHR23150">
    <property type="entry name" value="SULFATASE MODIFYING FACTOR 1, 2"/>
    <property type="match status" value="1"/>
</dbReference>
<dbReference type="PANTHER" id="PTHR23150:SF19">
    <property type="entry name" value="FORMYLGLYCINE-GENERATING ENZYME"/>
    <property type="match status" value="1"/>
</dbReference>
<dbReference type="Pfam" id="PF03781">
    <property type="entry name" value="FGE-sulfatase"/>
    <property type="match status" value="1"/>
</dbReference>
<dbReference type="Gene3D" id="3.90.1580.10">
    <property type="entry name" value="paralog of FGE (formylglycine-generating enzyme)"/>
    <property type="match status" value="1"/>
</dbReference>
<proteinExistence type="predicted"/>